<gene>
    <name evidence="13" type="ORF">U0035_01120</name>
</gene>
<comment type="similarity">
    <text evidence="2">Belongs to the glycosyl hydrolase 10 (cellulase F) family.</text>
</comment>
<dbReference type="Pfam" id="PF00331">
    <property type="entry name" value="Glyco_hydro_10"/>
    <property type="match status" value="1"/>
</dbReference>
<dbReference type="InterPro" id="IPR031158">
    <property type="entry name" value="GH10_AS"/>
</dbReference>
<dbReference type="InterPro" id="IPR013783">
    <property type="entry name" value="Ig-like_fold"/>
</dbReference>
<evidence type="ECO:0000256" key="10">
    <source>
        <dbReference type="PROSITE-ProRule" id="PRU10061"/>
    </source>
</evidence>
<evidence type="ECO:0000313" key="14">
    <source>
        <dbReference type="Proteomes" id="UP001325680"/>
    </source>
</evidence>
<evidence type="ECO:0000256" key="5">
    <source>
        <dbReference type="ARBA" id="ARBA00022729"/>
    </source>
</evidence>
<dbReference type="PROSITE" id="PS51760">
    <property type="entry name" value="GH10_2"/>
    <property type="match status" value="1"/>
</dbReference>
<keyword evidence="4" id="KW-0858">Xylan degradation</keyword>
<keyword evidence="14" id="KW-1185">Reference proteome</keyword>
<dbReference type="Gene3D" id="3.20.20.80">
    <property type="entry name" value="Glycosidases"/>
    <property type="match status" value="1"/>
</dbReference>
<evidence type="ECO:0000256" key="1">
    <source>
        <dbReference type="ARBA" id="ARBA00000681"/>
    </source>
</evidence>
<keyword evidence="6" id="KW-0378">Hydrolase</keyword>
<evidence type="ECO:0000256" key="6">
    <source>
        <dbReference type="ARBA" id="ARBA00022801"/>
    </source>
</evidence>
<accession>A0ABZ0W810</accession>
<evidence type="ECO:0000259" key="12">
    <source>
        <dbReference type="PROSITE" id="PS51760"/>
    </source>
</evidence>
<evidence type="ECO:0000256" key="8">
    <source>
        <dbReference type="ARBA" id="ARBA00023295"/>
    </source>
</evidence>
<comment type="catalytic activity">
    <reaction evidence="1">
        <text>Endohydrolysis of (1-&gt;4)-beta-D-xylosidic linkages in xylans.</text>
        <dbReference type="EC" id="3.2.1.8"/>
    </reaction>
</comment>
<evidence type="ECO:0000256" key="3">
    <source>
        <dbReference type="ARBA" id="ARBA00012590"/>
    </source>
</evidence>
<dbReference type="EMBL" id="CP139960">
    <property type="protein sequence ID" value="WQD38743.1"/>
    <property type="molecule type" value="Genomic_DNA"/>
</dbReference>
<dbReference type="EC" id="3.2.1.8" evidence="3"/>
<feature type="chain" id="PRO_5046881724" description="endo-1,4-beta-xylanase" evidence="11">
    <location>
        <begin position="34"/>
        <end position="460"/>
    </location>
</feature>
<protein>
    <recommendedName>
        <fullName evidence="3">endo-1,4-beta-xylanase</fullName>
        <ecNumber evidence="3">3.2.1.8</ecNumber>
    </recommendedName>
</protein>
<reference evidence="13 14" key="1">
    <citation type="submission" date="2023-12" db="EMBL/GenBank/DDBJ databases">
        <title>Genome sequencing and assembly of bacterial species from a model synthetic community.</title>
        <authorList>
            <person name="Hogle S.L."/>
        </authorList>
    </citation>
    <scope>NUCLEOTIDE SEQUENCE [LARGE SCALE GENOMIC DNA]</scope>
    <source>
        <strain evidence="13 14">HAMBI_3031</strain>
    </source>
</reference>
<dbReference type="PANTHER" id="PTHR31490">
    <property type="entry name" value="GLYCOSYL HYDROLASE"/>
    <property type="match status" value="1"/>
</dbReference>
<keyword evidence="9" id="KW-0624">Polysaccharide degradation</keyword>
<dbReference type="SUPFAM" id="SSF51445">
    <property type="entry name" value="(Trans)glycosidases"/>
    <property type="match status" value="1"/>
</dbReference>
<keyword evidence="7" id="KW-0119">Carbohydrate metabolism</keyword>
<feature type="domain" description="GH10" evidence="12">
    <location>
        <begin position="145"/>
        <end position="440"/>
    </location>
</feature>
<proteinExistence type="inferred from homology"/>
<dbReference type="InterPro" id="IPR017853">
    <property type="entry name" value="GH"/>
</dbReference>
<dbReference type="Proteomes" id="UP001325680">
    <property type="component" value="Chromosome"/>
</dbReference>
<feature type="active site" description="Nucleophile" evidence="10">
    <location>
        <position position="369"/>
    </location>
</feature>
<dbReference type="Pfam" id="PF17957">
    <property type="entry name" value="Big_7"/>
    <property type="match status" value="1"/>
</dbReference>
<keyword evidence="5 11" id="KW-0732">Signal</keyword>
<dbReference type="RefSeq" id="WP_114792666.1">
    <property type="nucleotide sequence ID" value="NZ_CP139960.1"/>
</dbReference>
<feature type="signal peptide" evidence="11">
    <location>
        <begin position="1"/>
        <end position="33"/>
    </location>
</feature>
<dbReference type="InterPro" id="IPR001000">
    <property type="entry name" value="GH10_dom"/>
</dbReference>
<dbReference type="SMART" id="SM00633">
    <property type="entry name" value="Glyco_10"/>
    <property type="match status" value="1"/>
</dbReference>
<evidence type="ECO:0000256" key="11">
    <source>
        <dbReference type="SAM" id="SignalP"/>
    </source>
</evidence>
<organism evidence="13 14">
    <name type="scientific">Niabella yanshanensis</name>
    <dbReference type="NCBI Taxonomy" id="577386"/>
    <lineage>
        <taxon>Bacteria</taxon>
        <taxon>Pseudomonadati</taxon>
        <taxon>Bacteroidota</taxon>
        <taxon>Chitinophagia</taxon>
        <taxon>Chitinophagales</taxon>
        <taxon>Chitinophagaceae</taxon>
        <taxon>Niabella</taxon>
    </lineage>
</organism>
<sequence length="460" mass="51043">MSLKLHPLLAGLRGRVAKPCLAAMLLLTHPVMAQNYPPSCVVTMPYSNAYFQAGTDVLIKVYATDLGKTAHNGTVQFVAFYNGDQLLGKVNRHEDYTYTFLWAKVPAGNYTIKARATNSNGVSFTSAGVVITVGTNKVVPAGMSAGRGKYLANIFQSKEESGYEKYWNGVTAENACKWGTIEPVRGKYKWEDADRAYGYAVARNMVFRYHAGVWASQYPQWLLTLSKEEARAEIVKYLKAIAERFPLADQIDLLNEQLFQHQKDNQKFRELLGGPGTTETDFAWQIWLFEEGRKVFKNTKLVLNDYGLEGDHKAITAQLELFKALRDRGLVDGFGTQAHAFNVDKPAADTIKASLNMMAKAGLPIYVTELDMNGGIRGRQANDSLQLISYKKVIPVFWEHPAVAGITLWGYVAGTTWMSGTGIMSKDGVPNPSLLWLQNYIKAAEAVGYPLSTIINGRPR</sequence>
<evidence type="ECO:0000256" key="9">
    <source>
        <dbReference type="ARBA" id="ARBA00023326"/>
    </source>
</evidence>
<evidence type="ECO:0000256" key="7">
    <source>
        <dbReference type="ARBA" id="ARBA00023277"/>
    </source>
</evidence>
<dbReference type="InterPro" id="IPR044846">
    <property type="entry name" value="GH10"/>
</dbReference>
<dbReference type="Gene3D" id="2.60.40.10">
    <property type="entry name" value="Immunoglobulins"/>
    <property type="match status" value="1"/>
</dbReference>
<keyword evidence="8" id="KW-0326">Glycosidase</keyword>
<name>A0ABZ0W810_9BACT</name>
<dbReference type="PROSITE" id="PS00591">
    <property type="entry name" value="GH10_1"/>
    <property type="match status" value="1"/>
</dbReference>
<dbReference type="PANTHER" id="PTHR31490:SF88">
    <property type="entry name" value="BETA-XYLANASE"/>
    <property type="match status" value="1"/>
</dbReference>
<evidence type="ECO:0000313" key="13">
    <source>
        <dbReference type="EMBL" id="WQD38743.1"/>
    </source>
</evidence>
<evidence type="ECO:0000256" key="2">
    <source>
        <dbReference type="ARBA" id="ARBA00007495"/>
    </source>
</evidence>
<evidence type="ECO:0000256" key="4">
    <source>
        <dbReference type="ARBA" id="ARBA00022651"/>
    </source>
</evidence>